<dbReference type="EMBL" id="MFHJ01000047">
    <property type="protein sequence ID" value="OGF73367.1"/>
    <property type="molecule type" value="Genomic_DNA"/>
</dbReference>
<dbReference type="STRING" id="1798331.A2W57_02140"/>
<dbReference type="PANTHER" id="PTHR34824">
    <property type="entry name" value="HEAT-INDUCIBLE TRANSCRIPTION REPRESSOR HRCA"/>
    <property type="match status" value="1"/>
</dbReference>
<evidence type="ECO:0000259" key="5">
    <source>
        <dbReference type="Pfam" id="PF01628"/>
    </source>
</evidence>
<organism evidence="6 7">
    <name type="scientific">Candidatus Giovannonibacteria bacterium RIFCSPHIGHO2_02_43_16</name>
    <dbReference type="NCBI Taxonomy" id="1798331"/>
    <lineage>
        <taxon>Bacteria</taxon>
        <taxon>Candidatus Giovannoniibacteriota</taxon>
    </lineage>
</organism>
<dbReference type="Pfam" id="PF01628">
    <property type="entry name" value="HrcA"/>
    <property type="match status" value="1"/>
</dbReference>
<dbReference type="InterPro" id="IPR021153">
    <property type="entry name" value="HrcA_C"/>
</dbReference>
<comment type="caution">
    <text evidence="6">The sequence shown here is derived from an EMBL/GenBank/DDBJ whole genome shotgun (WGS) entry which is preliminary data.</text>
</comment>
<keyword evidence="2" id="KW-0805">Transcription regulation</keyword>
<dbReference type="InterPro" id="IPR029016">
    <property type="entry name" value="GAF-like_dom_sf"/>
</dbReference>
<dbReference type="GO" id="GO:0045892">
    <property type="term" value="P:negative regulation of DNA-templated transcription"/>
    <property type="evidence" value="ECO:0007669"/>
    <property type="project" value="TreeGrafter"/>
</dbReference>
<reference evidence="6 7" key="1">
    <citation type="journal article" date="2016" name="Nat. Commun.">
        <title>Thousands of microbial genomes shed light on interconnected biogeochemical processes in an aquifer system.</title>
        <authorList>
            <person name="Anantharaman K."/>
            <person name="Brown C.T."/>
            <person name="Hug L.A."/>
            <person name="Sharon I."/>
            <person name="Castelle C.J."/>
            <person name="Probst A.J."/>
            <person name="Thomas B.C."/>
            <person name="Singh A."/>
            <person name="Wilkins M.J."/>
            <person name="Karaoz U."/>
            <person name="Brodie E.L."/>
            <person name="Williams K.H."/>
            <person name="Hubbard S.S."/>
            <person name="Banfield J.F."/>
        </authorList>
    </citation>
    <scope>NUCLEOTIDE SEQUENCE [LARGE SCALE GENOMIC DNA]</scope>
</reference>
<dbReference type="Gene3D" id="3.30.450.40">
    <property type="match status" value="1"/>
</dbReference>
<feature type="domain" description="Heat-inducible transcription repressor HrcA C-terminal" evidence="5">
    <location>
        <begin position="95"/>
        <end position="227"/>
    </location>
</feature>
<evidence type="ECO:0000313" key="7">
    <source>
        <dbReference type="Proteomes" id="UP000178276"/>
    </source>
</evidence>
<protein>
    <recommendedName>
        <fullName evidence="5">Heat-inducible transcription repressor HrcA C-terminal domain-containing protein</fullName>
    </recommendedName>
</protein>
<evidence type="ECO:0000313" key="6">
    <source>
        <dbReference type="EMBL" id="OGF73367.1"/>
    </source>
</evidence>
<dbReference type="AlphaFoldDB" id="A0A1F5WCN4"/>
<sequence length="240" mass="27669">MNRLGAREENILNFIIRDYVKNASPISSGRIFDSRTFRLSPATIRNAMLELGDDGYLEQPHTSSGRIPTDKAYRYFVDNLMSRKDPTRNEKMLLEDLAKEIRERHEMLFENFVKSLAEEVGLFTAIASFNNGSRIETYGLEKVFEEPEFDDRNLTVEFSRLVDNIDDIAGKFLEDSFEDRPSIFIGGEKPLHNAKEFSSVAMKFLDNEFGNCVIFSIGPKRMNYEKVSSLLNFIVKDMME</sequence>
<dbReference type="SUPFAM" id="SSF55781">
    <property type="entry name" value="GAF domain-like"/>
    <property type="match status" value="1"/>
</dbReference>
<evidence type="ECO:0000256" key="3">
    <source>
        <dbReference type="ARBA" id="ARBA00023016"/>
    </source>
</evidence>
<accession>A0A1F5WCN4</accession>
<keyword evidence="3" id="KW-0346">Stress response</keyword>
<dbReference type="InterPro" id="IPR036390">
    <property type="entry name" value="WH_DNA-bd_sf"/>
</dbReference>
<dbReference type="SUPFAM" id="SSF46785">
    <property type="entry name" value="Winged helix' DNA-binding domain"/>
    <property type="match status" value="1"/>
</dbReference>
<dbReference type="InterPro" id="IPR036388">
    <property type="entry name" value="WH-like_DNA-bd_sf"/>
</dbReference>
<dbReference type="GO" id="GO:0003677">
    <property type="term" value="F:DNA binding"/>
    <property type="evidence" value="ECO:0007669"/>
    <property type="project" value="InterPro"/>
</dbReference>
<evidence type="ECO:0000256" key="2">
    <source>
        <dbReference type="ARBA" id="ARBA00023015"/>
    </source>
</evidence>
<dbReference type="InterPro" id="IPR002571">
    <property type="entry name" value="HrcA"/>
</dbReference>
<keyword evidence="4" id="KW-0804">Transcription</keyword>
<dbReference type="Proteomes" id="UP000178276">
    <property type="component" value="Unassembled WGS sequence"/>
</dbReference>
<name>A0A1F5WCN4_9BACT</name>
<dbReference type="PANTHER" id="PTHR34824:SF1">
    <property type="entry name" value="HEAT-INDUCIBLE TRANSCRIPTION REPRESSOR HRCA"/>
    <property type="match status" value="1"/>
</dbReference>
<proteinExistence type="predicted"/>
<keyword evidence="1" id="KW-0678">Repressor</keyword>
<evidence type="ECO:0000256" key="4">
    <source>
        <dbReference type="ARBA" id="ARBA00023163"/>
    </source>
</evidence>
<gene>
    <name evidence="6" type="ORF">A2W57_02140</name>
</gene>
<dbReference type="Gene3D" id="1.10.10.10">
    <property type="entry name" value="Winged helix-like DNA-binding domain superfamily/Winged helix DNA-binding domain"/>
    <property type="match status" value="1"/>
</dbReference>
<evidence type="ECO:0000256" key="1">
    <source>
        <dbReference type="ARBA" id="ARBA00022491"/>
    </source>
</evidence>